<dbReference type="InterPro" id="IPR013931">
    <property type="entry name" value="Svf1-like_N"/>
</dbReference>
<keyword evidence="7" id="KW-1185">Reference proteome</keyword>
<evidence type="ECO:0000256" key="1">
    <source>
        <dbReference type="ARBA" id="ARBA00004496"/>
    </source>
</evidence>
<protein>
    <submittedName>
        <fullName evidence="6">Survival factor 1</fullName>
    </submittedName>
</protein>
<organism evidence="6 7">
    <name type="scientific">Cyberlindnera fabianii</name>
    <name type="common">Yeast</name>
    <name type="synonym">Hansenula fabianii</name>
    <dbReference type="NCBI Taxonomy" id="36022"/>
    <lineage>
        <taxon>Eukaryota</taxon>
        <taxon>Fungi</taxon>
        <taxon>Dikarya</taxon>
        <taxon>Ascomycota</taxon>
        <taxon>Saccharomycotina</taxon>
        <taxon>Saccharomycetes</taxon>
        <taxon>Phaffomycetales</taxon>
        <taxon>Phaffomycetaceae</taxon>
        <taxon>Cyberlindnera</taxon>
    </lineage>
</organism>
<dbReference type="GO" id="GO:0005737">
    <property type="term" value="C:cytoplasm"/>
    <property type="evidence" value="ECO:0007669"/>
    <property type="project" value="UniProtKB-SubCell"/>
</dbReference>
<dbReference type="InterPro" id="IPR051385">
    <property type="entry name" value="Ceramide-binding_SVF1"/>
</dbReference>
<dbReference type="InterPro" id="IPR033394">
    <property type="entry name" value="Svf1-like_C"/>
</dbReference>
<evidence type="ECO:0000256" key="2">
    <source>
        <dbReference type="ARBA" id="ARBA00009069"/>
    </source>
</evidence>
<dbReference type="PANTHER" id="PTHR47107:SF1">
    <property type="entry name" value="CERAMIDE-BINDING PROTEIN SVF1-RELATED"/>
    <property type="match status" value="1"/>
</dbReference>
<accession>A0A1V2L2K5</accession>
<dbReference type="Pfam" id="PF08622">
    <property type="entry name" value="Svf1"/>
    <property type="match status" value="1"/>
</dbReference>
<dbReference type="Proteomes" id="UP000189513">
    <property type="component" value="Unassembled WGS sequence"/>
</dbReference>
<reference evidence="7" key="1">
    <citation type="journal article" date="2017" name="Genome Announc.">
        <title>Genome sequences of Cyberlindnera fabianii 65, Pichia kudriavzevii 129, and Saccharomyces cerevisiae 131 isolated from fermented masau fruits in Zimbabwe.</title>
        <authorList>
            <person name="van Rijswijck I.M.H."/>
            <person name="Derks M.F.L."/>
            <person name="Abee T."/>
            <person name="de Ridder D."/>
            <person name="Smid E.J."/>
        </authorList>
    </citation>
    <scope>NUCLEOTIDE SEQUENCE [LARGE SCALE GENOMIC DNA]</scope>
    <source>
        <strain evidence="7">65</strain>
    </source>
</reference>
<comment type="caution">
    <text evidence="6">The sequence shown here is derived from an EMBL/GenBank/DDBJ whole genome shotgun (WGS) entry which is preliminary data.</text>
</comment>
<evidence type="ECO:0000259" key="5">
    <source>
        <dbReference type="Pfam" id="PF17187"/>
    </source>
</evidence>
<dbReference type="EMBL" id="MPUK01000009">
    <property type="protein sequence ID" value="ONH65990.1"/>
    <property type="molecule type" value="Genomic_DNA"/>
</dbReference>
<dbReference type="OMA" id="AFWPRCV"/>
<dbReference type="AlphaFoldDB" id="A0A1V2L2K5"/>
<evidence type="ECO:0000313" key="7">
    <source>
        <dbReference type="Proteomes" id="UP000189513"/>
    </source>
</evidence>
<comment type="subcellular location">
    <subcellularLocation>
        <location evidence="1">Cytoplasm</location>
    </subcellularLocation>
</comment>
<gene>
    <name evidence="6" type="ORF">BON22_4253</name>
</gene>
<proteinExistence type="inferred from homology"/>
<name>A0A1V2L2K5_CYBFA</name>
<dbReference type="VEuPathDB" id="FungiDB:BON22_4253"/>
<sequence>MLKWVQGGISAVTGIAEPEYGPDHIHSITETVKDKQPFTEATREDFHWIAPSYTNVETQTFYFTDLKKGLLGFAQVIHSNVVGVHTTAQFTFKIYNTNTKQQIWTSTKLEDFVIKGNNFYAKNLQIELANDKDEYRLISKVNPESIVDLTFTKLAPAAKIGTNGTTVYGPSLEDQWGTMRHLFWPRNNVKGSIKSTDPESGKETEFAIDGKSMFVMAMQGMKPHHAAATWNFLNFHGEKLSCVLMEFTTPKSYASTKVTLAFVANDEGIVCASINNDSLHQKIQPDEEVGWPKPSAIEFDIHGVDPAATDAEVAEGKKTVEAKVSGDLTLIERVDVMAEIPQFVKNIVSGVAGTKPYIYQFWEKMSIECGDVKESGLGYVETTFITEA</sequence>
<evidence type="ECO:0000259" key="4">
    <source>
        <dbReference type="Pfam" id="PF08622"/>
    </source>
</evidence>
<keyword evidence="3" id="KW-0963">Cytoplasm</keyword>
<dbReference type="SUPFAM" id="SSF159245">
    <property type="entry name" value="AttH-like"/>
    <property type="match status" value="1"/>
</dbReference>
<evidence type="ECO:0000256" key="3">
    <source>
        <dbReference type="ARBA" id="ARBA00022490"/>
    </source>
</evidence>
<feature type="domain" description="Svf1-like C-terminal" evidence="5">
    <location>
        <begin position="221"/>
        <end position="385"/>
    </location>
</feature>
<dbReference type="PANTHER" id="PTHR47107">
    <property type="entry name" value="SVF1-LIKE PROTEIN YDR222W-RELATED"/>
    <property type="match status" value="1"/>
</dbReference>
<comment type="similarity">
    <text evidence="2">Belongs to the SVF1 family.</text>
</comment>
<evidence type="ECO:0000313" key="6">
    <source>
        <dbReference type="EMBL" id="ONH65990.1"/>
    </source>
</evidence>
<dbReference type="GO" id="GO:0006979">
    <property type="term" value="P:response to oxidative stress"/>
    <property type="evidence" value="ECO:0007669"/>
    <property type="project" value="InterPro"/>
</dbReference>
<feature type="domain" description="Svf1-like N-terminal" evidence="4">
    <location>
        <begin position="56"/>
        <end position="219"/>
    </location>
</feature>
<dbReference type="Pfam" id="PF17187">
    <property type="entry name" value="Svf1_C"/>
    <property type="match status" value="1"/>
</dbReference>